<evidence type="ECO:0000256" key="3">
    <source>
        <dbReference type="ARBA" id="ARBA00022993"/>
    </source>
</evidence>
<dbReference type="PANTHER" id="PTHR12280">
    <property type="entry name" value="PANTOTHENATE KINASE"/>
    <property type="match status" value="1"/>
</dbReference>
<keyword evidence="5" id="KW-1185">Reference proteome</keyword>
<evidence type="ECO:0000313" key="5">
    <source>
        <dbReference type="Proteomes" id="UP001159427"/>
    </source>
</evidence>
<gene>
    <name evidence="4" type="ORF">PEVE_00032129</name>
</gene>
<evidence type="ECO:0000313" key="4">
    <source>
        <dbReference type="EMBL" id="CAH3196237.1"/>
    </source>
</evidence>
<comment type="caution">
    <text evidence="4">The sequence shown here is derived from an EMBL/GenBank/DDBJ whole genome shotgun (WGS) entry which is preliminary data.</text>
</comment>
<dbReference type="Gene3D" id="3.30.420.510">
    <property type="match status" value="2"/>
</dbReference>
<dbReference type="PANTHER" id="PTHR12280:SF20">
    <property type="entry name" value="4'-PHOSPHOPANTETHEINE PHOSPHATASE"/>
    <property type="match status" value="1"/>
</dbReference>
<dbReference type="Gene3D" id="3.30.420.40">
    <property type="match status" value="1"/>
</dbReference>
<dbReference type="InterPro" id="IPR004567">
    <property type="entry name" value="Type_II_PanK"/>
</dbReference>
<dbReference type="EMBL" id="CALNXI010004652">
    <property type="protein sequence ID" value="CAH3196237.1"/>
    <property type="molecule type" value="Genomic_DNA"/>
</dbReference>
<evidence type="ECO:0000256" key="1">
    <source>
        <dbReference type="ARBA" id="ARBA00022741"/>
    </source>
</evidence>
<keyword evidence="1" id="KW-0547">Nucleotide-binding</keyword>
<keyword evidence="3" id="KW-0173">Coenzyme A biosynthesis</keyword>
<sequence>MNSEATKGSPSGYAKSISLPEVFRNLNTAKIFAVDIGGSLAKVAYMSQVRTIRKRHYSFTSLTSLAKSDDEDQDKGAVPDRGSSGHIYEIKEDQESSIRLHFIKFETKYIEMCVNFIKDNILTAAHKDKALKATGGGAYKYIDLLTSKLGCRRASRFIVGKGSDLSYRDRLIKLRLLPLNYWLEYLDLVFFYKCLNSMVDFTFEFDHYFSFVQGRTRRANAAHCVKTNYARTSLFRDYFFNRIAIIWNGIPEDIKVATTLCSFKCQLKSFYFKRLYNVFDGNNLFCTFLRVDKEDEMECLIRGCNFLLRNISNEVFEFHREQDQPYVFQSLNHSERFPYLLVNIGSGVSIVKVISQ</sequence>
<name>A0ABN8SZQ7_9CNID</name>
<protein>
    <submittedName>
        <fullName evidence="4">Uncharacterized protein</fullName>
    </submittedName>
</protein>
<accession>A0ABN8SZQ7</accession>
<keyword evidence="2" id="KW-0067">ATP-binding</keyword>
<dbReference type="SUPFAM" id="SSF53067">
    <property type="entry name" value="Actin-like ATPase domain"/>
    <property type="match status" value="1"/>
</dbReference>
<dbReference type="Pfam" id="PF03630">
    <property type="entry name" value="Fumble"/>
    <property type="match status" value="2"/>
</dbReference>
<organism evidence="4 5">
    <name type="scientific">Porites evermanni</name>
    <dbReference type="NCBI Taxonomy" id="104178"/>
    <lineage>
        <taxon>Eukaryota</taxon>
        <taxon>Metazoa</taxon>
        <taxon>Cnidaria</taxon>
        <taxon>Anthozoa</taxon>
        <taxon>Hexacorallia</taxon>
        <taxon>Scleractinia</taxon>
        <taxon>Fungiina</taxon>
        <taxon>Poritidae</taxon>
        <taxon>Porites</taxon>
    </lineage>
</organism>
<reference evidence="4 5" key="1">
    <citation type="submission" date="2022-05" db="EMBL/GenBank/DDBJ databases">
        <authorList>
            <consortium name="Genoscope - CEA"/>
            <person name="William W."/>
        </authorList>
    </citation>
    <scope>NUCLEOTIDE SEQUENCE [LARGE SCALE GENOMIC DNA]</scope>
</reference>
<proteinExistence type="predicted"/>
<dbReference type="InterPro" id="IPR043129">
    <property type="entry name" value="ATPase_NBD"/>
</dbReference>
<evidence type="ECO:0000256" key="2">
    <source>
        <dbReference type="ARBA" id="ARBA00022840"/>
    </source>
</evidence>
<dbReference type="Proteomes" id="UP001159427">
    <property type="component" value="Unassembled WGS sequence"/>
</dbReference>